<dbReference type="NCBIfam" id="NF008277">
    <property type="entry name" value="PRK11055.1"/>
    <property type="match status" value="1"/>
</dbReference>
<dbReference type="GO" id="GO:0033499">
    <property type="term" value="P:galactose catabolic process via UDP-galactose, Leloir pathway"/>
    <property type="evidence" value="ECO:0007669"/>
    <property type="project" value="TreeGrafter"/>
</dbReference>
<dbReference type="CDD" id="cd09019">
    <property type="entry name" value="galactose_mutarotase_like"/>
    <property type="match status" value="1"/>
</dbReference>
<reference evidence="12 13" key="1">
    <citation type="submission" date="2015-09" db="EMBL/GenBank/DDBJ databases">
        <authorList>
            <consortium name="Pathogen Informatics"/>
        </authorList>
    </citation>
    <scope>NUCLEOTIDE SEQUENCE [LARGE SCALE GENOMIC DNA]</scope>
    <source>
        <strain evidence="12 13">2789STDY5834966</strain>
    </source>
</reference>
<dbReference type="InterPro" id="IPR047215">
    <property type="entry name" value="Galactose_mutarotase-like"/>
</dbReference>
<dbReference type="EMBL" id="CYYC01000011">
    <property type="protein sequence ID" value="CUM93232.1"/>
    <property type="molecule type" value="Genomic_DNA"/>
</dbReference>
<feature type="binding site" evidence="10">
    <location>
        <position position="242"/>
    </location>
    <ligand>
        <name>beta-D-galactose</name>
        <dbReference type="ChEBI" id="CHEBI:27667"/>
    </ligand>
</feature>
<dbReference type="InterPro" id="IPR011013">
    <property type="entry name" value="Gal_mutarotase_sf_dom"/>
</dbReference>
<keyword evidence="7 8" id="KW-0119">Carbohydrate metabolism</keyword>
<comment type="similarity">
    <text evidence="3 8">Belongs to the aldose epimerase family.</text>
</comment>
<gene>
    <name evidence="12" type="primary">mro</name>
    <name evidence="12" type="ORF">ERS852578_01157</name>
</gene>
<evidence type="ECO:0000256" key="4">
    <source>
        <dbReference type="ARBA" id="ARBA00013185"/>
    </source>
</evidence>
<proteinExistence type="inferred from homology"/>
<evidence type="ECO:0000256" key="9">
    <source>
        <dbReference type="PIRSR" id="PIRSR005096-1"/>
    </source>
</evidence>
<feature type="binding site" evidence="11">
    <location>
        <begin position="76"/>
        <end position="77"/>
    </location>
    <ligand>
        <name>beta-D-galactose</name>
        <dbReference type="ChEBI" id="CHEBI:27667"/>
    </ligand>
</feature>
<dbReference type="EC" id="5.1.3.3" evidence="4 8"/>
<evidence type="ECO:0000313" key="12">
    <source>
        <dbReference type="EMBL" id="CUM93232.1"/>
    </source>
</evidence>
<sequence>MVKVELLKELDNGIRFYSMENESLKIVVVNMGCRIMEIHTPDASGNKSDVILGLKNIEDYADDPAYFGAIIGRVANRIGDARFTLNGKTYELYANNGKNHLHGGKEGFDKKIFDVTPLENGLRFHYFSKDGEEGYPGNLNLYVTYTLNENAFSIHYEADTDADTVVNFTNHLYFNLSNTLDKVNDHYLQINSDYIGCVDDTCLATGELLPVKDTPFDFNKRKRIGQDLEADHIQLKNAFGYDHSFVLNGTENQLTLEEPVSGRRLIISTTAPVVQVYTGNFLKDGCIGKAGRVYENREGVALETQLMPNAINTEENPSTILRKGDKFESNTKYVFEIM</sequence>
<dbReference type="GO" id="GO:0006006">
    <property type="term" value="P:glucose metabolic process"/>
    <property type="evidence" value="ECO:0007669"/>
    <property type="project" value="TreeGrafter"/>
</dbReference>
<evidence type="ECO:0000256" key="11">
    <source>
        <dbReference type="PIRSR" id="PIRSR005096-3"/>
    </source>
</evidence>
<dbReference type="Pfam" id="PF01263">
    <property type="entry name" value="Aldose_epim"/>
    <property type="match status" value="1"/>
</dbReference>
<evidence type="ECO:0000256" key="8">
    <source>
        <dbReference type="PIRNR" id="PIRNR005096"/>
    </source>
</evidence>
<dbReference type="InterPro" id="IPR018052">
    <property type="entry name" value="Ald1_epimerase_CS"/>
</dbReference>
<protein>
    <recommendedName>
        <fullName evidence="5 8">Aldose 1-epimerase</fullName>
        <ecNumber evidence="4 8">5.1.3.3</ecNumber>
    </recommendedName>
</protein>
<dbReference type="PIRSF" id="PIRSF005096">
    <property type="entry name" value="GALM"/>
    <property type="match status" value="1"/>
</dbReference>
<dbReference type="Proteomes" id="UP000095390">
    <property type="component" value="Unassembled WGS sequence"/>
</dbReference>
<evidence type="ECO:0000256" key="1">
    <source>
        <dbReference type="ARBA" id="ARBA00001614"/>
    </source>
</evidence>
<dbReference type="Gene3D" id="2.70.98.10">
    <property type="match status" value="1"/>
</dbReference>
<comment type="catalytic activity">
    <reaction evidence="1 8">
        <text>alpha-D-glucose = beta-D-glucose</text>
        <dbReference type="Rhea" id="RHEA:10264"/>
        <dbReference type="ChEBI" id="CHEBI:15903"/>
        <dbReference type="ChEBI" id="CHEBI:17925"/>
        <dbReference type="EC" id="5.1.3.3"/>
    </reaction>
</comment>
<keyword evidence="6 8" id="KW-0413">Isomerase</keyword>
<dbReference type="InterPro" id="IPR015443">
    <property type="entry name" value="Aldose_1-epimerase"/>
</dbReference>
<dbReference type="PANTHER" id="PTHR10091:SF0">
    <property type="entry name" value="GALACTOSE MUTAROTASE"/>
    <property type="match status" value="1"/>
</dbReference>
<dbReference type="AlphaFoldDB" id="A0A173SRZ2"/>
<evidence type="ECO:0000256" key="7">
    <source>
        <dbReference type="ARBA" id="ARBA00023277"/>
    </source>
</evidence>
<dbReference type="InterPro" id="IPR014718">
    <property type="entry name" value="GH-type_carb-bd"/>
</dbReference>
<accession>A0A173SRZ2</accession>
<feature type="active site" description="Proton acceptor" evidence="9">
    <location>
        <position position="303"/>
    </location>
</feature>
<dbReference type="GO" id="GO:0030246">
    <property type="term" value="F:carbohydrate binding"/>
    <property type="evidence" value="ECO:0007669"/>
    <property type="project" value="InterPro"/>
</dbReference>
<comment type="pathway">
    <text evidence="2 8">Carbohydrate metabolism; hexose metabolism.</text>
</comment>
<evidence type="ECO:0000256" key="5">
    <source>
        <dbReference type="ARBA" id="ARBA00014165"/>
    </source>
</evidence>
<feature type="binding site" evidence="11">
    <location>
        <begin position="171"/>
        <end position="173"/>
    </location>
    <ligand>
        <name>beta-D-galactose</name>
        <dbReference type="ChEBI" id="CHEBI:27667"/>
    </ligand>
</feature>
<evidence type="ECO:0000256" key="6">
    <source>
        <dbReference type="ARBA" id="ARBA00023235"/>
    </source>
</evidence>
<evidence type="ECO:0000256" key="2">
    <source>
        <dbReference type="ARBA" id="ARBA00005028"/>
    </source>
</evidence>
<dbReference type="UniPathway" id="UPA00242"/>
<dbReference type="GO" id="GO:0004034">
    <property type="term" value="F:aldose 1-epimerase activity"/>
    <property type="evidence" value="ECO:0007669"/>
    <property type="project" value="UniProtKB-EC"/>
</dbReference>
<dbReference type="SUPFAM" id="SSF74650">
    <property type="entry name" value="Galactose mutarotase-like"/>
    <property type="match status" value="1"/>
</dbReference>
<dbReference type="InterPro" id="IPR008183">
    <property type="entry name" value="Aldose_1/G6P_1-epimerase"/>
</dbReference>
<name>A0A173SRZ2_9FIRM</name>
<dbReference type="OrthoDB" id="9779408at2"/>
<evidence type="ECO:0000313" key="13">
    <source>
        <dbReference type="Proteomes" id="UP000095390"/>
    </source>
</evidence>
<organism evidence="12 13">
    <name type="scientific">Anaerobutyricum hallii</name>
    <dbReference type="NCBI Taxonomy" id="39488"/>
    <lineage>
        <taxon>Bacteria</taxon>
        <taxon>Bacillati</taxon>
        <taxon>Bacillota</taxon>
        <taxon>Clostridia</taxon>
        <taxon>Lachnospirales</taxon>
        <taxon>Lachnospiraceae</taxon>
        <taxon>Anaerobutyricum</taxon>
    </lineage>
</organism>
<evidence type="ECO:0000256" key="10">
    <source>
        <dbReference type="PIRSR" id="PIRSR005096-2"/>
    </source>
</evidence>
<evidence type="ECO:0000256" key="3">
    <source>
        <dbReference type="ARBA" id="ARBA00006206"/>
    </source>
</evidence>
<dbReference type="PANTHER" id="PTHR10091">
    <property type="entry name" value="ALDOSE-1-EPIMERASE"/>
    <property type="match status" value="1"/>
</dbReference>
<dbReference type="PROSITE" id="PS00545">
    <property type="entry name" value="ALDOSE_1_EPIMERASE"/>
    <property type="match status" value="1"/>
</dbReference>
<feature type="active site" description="Proton donor" evidence="9">
    <location>
        <position position="171"/>
    </location>
</feature>
<dbReference type="RefSeq" id="WP_022170438.1">
    <property type="nucleotide sequence ID" value="NZ_CAUDVV010000024.1"/>
</dbReference>